<evidence type="ECO:0000313" key="10">
    <source>
        <dbReference type="Proteomes" id="UP001150569"/>
    </source>
</evidence>
<evidence type="ECO:0000256" key="1">
    <source>
        <dbReference type="ARBA" id="ARBA00004123"/>
    </source>
</evidence>
<accession>A0A9W8E392</accession>
<keyword evidence="10" id="KW-1185">Reference proteome</keyword>
<feature type="region of interest" description="Disordered" evidence="8">
    <location>
        <begin position="1"/>
        <end position="20"/>
    </location>
</feature>
<dbReference type="GO" id="GO:0005681">
    <property type="term" value="C:spliceosomal complex"/>
    <property type="evidence" value="ECO:0007669"/>
    <property type="project" value="UniProtKB-KW"/>
</dbReference>
<evidence type="ECO:0000256" key="6">
    <source>
        <dbReference type="ARBA" id="ARBA00023242"/>
    </source>
</evidence>
<dbReference type="AlphaFoldDB" id="A0A9W8E392"/>
<dbReference type="InterPro" id="IPR005037">
    <property type="entry name" value="PRP38"/>
</dbReference>
<feature type="compositionally biased region" description="Basic residues" evidence="8">
    <location>
        <begin position="279"/>
        <end position="290"/>
    </location>
</feature>
<dbReference type="Pfam" id="PF03371">
    <property type="entry name" value="PRP38"/>
    <property type="match status" value="1"/>
</dbReference>
<dbReference type="OrthoDB" id="3881at2759"/>
<protein>
    <recommendedName>
        <fullName evidence="7">Pre-mRNA-splicing factor 38</fullName>
    </recommendedName>
</protein>
<evidence type="ECO:0000256" key="3">
    <source>
        <dbReference type="ARBA" id="ARBA00022664"/>
    </source>
</evidence>
<gene>
    <name evidence="9" type="ORF">IWQ60_000039</name>
</gene>
<evidence type="ECO:0000256" key="4">
    <source>
        <dbReference type="ARBA" id="ARBA00022728"/>
    </source>
</evidence>
<feature type="compositionally biased region" description="Basic residues" evidence="8">
    <location>
        <begin position="222"/>
        <end position="232"/>
    </location>
</feature>
<keyword evidence="3 7" id="KW-0507">mRNA processing</keyword>
<dbReference type="Proteomes" id="UP001150569">
    <property type="component" value="Unassembled WGS sequence"/>
</dbReference>
<comment type="subcellular location">
    <subcellularLocation>
        <location evidence="1 7">Nucleus</location>
    </subcellularLocation>
</comment>
<keyword evidence="5 7" id="KW-0508">mRNA splicing</keyword>
<evidence type="ECO:0000256" key="2">
    <source>
        <dbReference type="ARBA" id="ARBA00006164"/>
    </source>
</evidence>
<dbReference type="PANTHER" id="PTHR23142">
    <property type="entry name" value="PRE-MRNA-SPLICING FACTOR 38A-RELATED"/>
    <property type="match status" value="1"/>
</dbReference>
<evidence type="ECO:0000256" key="7">
    <source>
        <dbReference type="RuleBase" id="RU367025"/>
    </source>
</evidence>
<keyword evidence="6 7" id="KW-0539">Nucleus</keyword>
<feature type="region of interest" description="Disordered" evidence="8">
    <location>
        <begin position="179"/>
        <end position="332"/>
    </location>
</feature>
<sequence>MQPGTDLADAPPPTKSEANTLETWGNETTMNLNNIIYQNIHMSNYFKSLYAYKTFNEVVEEAKRQDPFVKGTTVSSAFCLLFKMWTQRLTVKQLNRLLTFPDSAYVRGLGLLYLRYVCKPANLWGWYEPYLDDDEVLTLQGGPNTKTSTIGKLCHILLTELKFNGTLLPRIPVPIARKIQENLDQRRRGSRSGSRGTGREPPSRRSRSPVDRYAARNDHREHRGRQRSRSHTRYSGGRGHSRRSPSRDRYGRHRGRGERDDDRSRDLYHRTRDEFDRPSRRRRHHSRSRSVSRDRYRRSSRDNDRHRGHQTPSPDADRHRRLSPAGSEDGQL</sequence>
<keyword evidence="4 7" id="KW-0747">Spliceosome</keyword>
<evidence type="ECO:0000313" key="9">
    <source>
        <dbReference type="EMBL" id="KAJ1930755.1"/>
    </source>
</evidence>
<organism evidence="9 10">
    <name type="scientific">Tieghemiomyces parasiticus</name>
    <dbReference type="NCBI Taxonomy" id="78921"/>
    <lineage>
        <taxon>Eukaryota</taxon>
        <taxon>Fungi</taxon>
        <taxon>Fungi incertae sedis</taxon>
        <taxon>Zoopagomycota</taxon>
        <taxon>Kickxellomycotina</taxon>
        <taxon>Dimargaritomycetes</taxon>
        <taxon>Dimargaritales</taxon>
        <taxon>Dimargaritaceae</taxon>
        <taxon>Tieghemiomyces</taxon>
    </lineage>
</organism>
<feature type="compositionally biased region" description="Basic residues" evidence="8">
    <location>
        <begin position="239"/>
        <end position="256"/>
    </location>
</feature>
<reference evidence="9" key="1">
    <citation type="submission" date="2022-07" db="EMBL/GenBank/DDBJ databases">
        <title>Phylogenomic reconstructions and comparative analyses of Kickxellomycotina fungi.</title>
        <authorList>
            <person name="Reynolds N.K."/>
            <person name="Stajich J.E."/>
            <person name="Barry K."/>
            <person name="Grigoriev I.V."/>
            <person name="Crous P."/>
            <person name="Smith M.E."/>
        </authorList>
    </citation>
    <scope>NUCLEOTIDE SEQUENCE</scope>
    <source>
        <strain evidence="9">RSA 861</strain>
    </source>
</reference>
<evidence type="ECO:0000256" key="8">
    <source>
        <dbReference type="SAM" id="MobiDB-lite"/>
    </source>
</evidence>
<feature type="compositionally biased region" description="Basic and acidic residues" evidence="8">
    <location>
        <begin position="197"/>
        <end position="221"/>
    </location>
</feature>
<evidence type="ECO:0000256" key="5">
    <source>
        <dbReference type="ARBA" id="ARBA00023187"/>
    </source>
</evidence>
<dbReference type="GO" id="GO:0000398">
    <property type="term" value="P:mRNA splicing, via spliceosome"/>
    <property type="evidence" value="ECO:0007669"/>
    <property type="project" value="UniProtKB-UniRule"/>
</dbReference>
<proteinExistence type="inferred from homology"/>
<comment type="function">
    <text evidence="7">Required for pre-mRNA splicing.</text>
</comment>
<dbReference type="EMBL" id="JANBPT010000001">
    <property type="protein sequence ID" value="KAJ1930755.1"/>
    <property type="molecule type" value="Genomic_DNA"/>
</dbReference>
<comment type="caution">
    <text evidence="9">The sequence shown here is derived from an EMBL/GenBank/DDBJ whole genome shotgun (WGS) entry which is preliminary data.</text>
</comment>
<comment type="similarity">
    <text evidence="2 7">Belongs to the PRP38 family.</text>
</comment>
<feature type="compositionally biased region" description="Basic and acidic residues" evidence="8">
    <location>
        <begin position="291"/>
        <end position="305"/>
    </location>
</feature>
<feature type="compositionally biased region" description="Basic and acidic residues" evidence="8">
    <location>
        <begin position="257"/>
        <end position="278"/>
    </location>
</feature>
<name>A0A9W8E392_9FUNG</name>